<organism evidence="2 3">
    <name type="scientific">Porphyromonas gulae</name>
    <dbReference type="NCBI Taxonomy" id="111105"/>
    <lineage>
        <taxon>Bacteria</taxon>
        <taxon>Pseudomonadati</taxon>
        <taxon>Bacteroidota</taxon>
        <taxon>Bacteroidia</taxon>
        <taxon>Bacteroidales</taxon>
        <taxon>Porphyromonadaceae</taxon>
        <taxon>Porphyromonas</taxon>
    </lineage>
</organism>
<dbReference type="Pfam" id="PF03432">
    <property type="entry name" value="Relaxase"/>
    <property type="match status" value="1"/>
</dbReference>
<evidence type="ECO:0000259" key="1">
    <source>
        <dbReference type="Pfam" id="PF03432"/>
    </source>
</evidence>
<protein>
    <recommendedName>
        <fullName evidence="1">MobA/VirD2-like nuclease domain-containing protein</fullName>
    </recommendedName>
</protein>
<comment type="caution">
    <text evidence="2">The sequence shown here is derived from an EMBL/GenBank/DDBJ whole genome shotgun (WGS) entry which is preliminary data.</text>
</comment>
<feature type="domain" description="MobA/VirD2-like nuclease" evidence="1">
    <location>
        <begin position="12"/>
        <end position="146"/>
    </location>
</feature>
<evidence type="ECO:0000313" key="2">
    <source>
        <dbReference type="EMBL" id="KGN84333.1"/>
    </source>
</evidence>
<gene>
    <name evidence="2" type="ORF">HR15_11100</name>
</gene>
<dbReference type="InterPro" id="IPR005094">
    <property type="entry name" value="Endonuclease_MobA/VirD2"/>
</dbReference>
<accession>A0A0A2EZJ8</accession>
<dbReference type="RefSeq" id="WP_039426626.1">
    <property type="nucleotide sequence ID" value="NZ_JRAK01000149.1"/>
</dbReference>
<reference evidence="2 3" key="1">
    <citation type="submission" date="2014-08" db="EMBL/GenBank/DDBJ databases">
        <title>Porphyromonas gulae strain:COT-052_OH3439 Genome sequencing.</title>
        <authorList>
            <person name="Wallis C."/>
            <person name="Deusch O."/>
            <person name="O'Flynn C."/>
            <person name="Davis I."/>
            <person name="Jospin G."/>
            <person name="Darling A.E."/>
            <person name="Coil D.A."/>
            <person name="Alexiev A."/>
            <person name="Horsfall A."/>
            <person name="Kirkwood N."/>
            <person name="Harris S."/>
            <person name="Eisen J.A."/>
        </authorList>
    </citation>
    <scope>NUCLEOTIDE SEQUENCE [LARGE SCALE GENOMIC DNA]</scope>
    <source>
        <strain evidence="3">COT-052 OH3439</strain>
    </source>
</reference>
<dbReference type="EMBL" id="JRAK01000149">
    <property type="protein sequence ID" value="KGN84333.1"/>
    <property type="molecule type" value="Genomic_DNA"/>
</dbReference>
<dbReference type="AlphaFoldDB" id="A0A0A2EZJ8"/>
<name>A0A0A2EZJ8_9PORP</name>
<sequence length="449" mass="50731">SGTANLGGALGYNFKKVEAKEATILLAQGLYQNTNGKYTMSEVLADMQALIPKKCRTKNVVFHCSLNPHPDEKLSDDILARIAQEYMQALGYGKQPYIIFKHNDIAREHIHIVSLRIDGKGRKLNDQFEKRRSKKITDALEHKYGLIPSTTQRKDQIATIQGVKQGKGNIREQIASTTQRKDQIATIQGVKQGKGNIREQIASVARSVISHYHFCSFGEFNAILTKYKLAVEEVKTEYRGKRYNGLVYVPTDGKGNKIGTPIHASEIGRGVGYSAVQHKIQQSKQNIKPLMANIRQRVLQVMRTSPQTEEELHRRLENEGLRAVIRKNNNGRIYGITFIDDKSGVALNGSRLGKGYGANQFEAYFSDLTHNHFLNEELYGPIAASEQVNKQLTQSLPIQEKAGDNLIDEVLEELVGDTSLPIGNDDWKEVAWQRKLRRQNQIKLKRRKR</sequence>
<keyword evidence="3" id="KW-1185">Reference proteome</keyword>
<evidence type="ECO:0000313" key="3">
    <source>
        <dbReference type="Proteomes" id="UP000030146"/>
    </source>
</evidence>
<proteinExistence type="predicted"/>
<dbReference type="Proteomes" id="UP000030146">
    <property type="component" value="Unassembled WGS sequence"/>
</dbReference>
<feature type="non-terminal residue" evidence="2">
    <location>
        <position position="1"/>
    </location>
</feature>